<evidence type="ECO:0000313" key="2">
    <source>
        <dbReference type="EMBL" id="OPJ90631.1"/>
    </source>
</evidence>
<dbReference type="AlphaFoldDB" id="A0A1V4L297"/>
<dbReference type="Proteomes" id="UP000190648">
    <property type="component" value="Unassembled WGS sequence"/>
</dbReference>
<sequence>MVQERDPRPDPVLGGCATTISVCSHRHRPPGVTRDTDDRCPVSTAGPGIPSLFPLGRHPGAQAGPSRGAAPKMGQVDLWEQKPCAELGELEELGR</sequence>
<accession>A0A1V4L297</accession>
<dbReference type="EMBL" id="LSYS01000010">
    <property type="protein sequence ID" value="OPJ90631.1"/>
    <property type="molecule type" value="Genomic_DNA"/>
</dbReference>
<name>A0A1V4L297_PATFA</name>
<gene>
    <name evidence="2" type="ORF">AV530_009438</name>
</gene>
<keyword evidence="3" id="KW-1185">Reference proteome</keyword>
<organism evidence="2 3">
    <name type="scientific">Patagioenas fasciata monilis</name>
    <dbReference type="NCBI Taxonomy" id="372326"/>
    <lineage>
        <taxon>Eukaryota</taxon>
        <taxon>Metazoa</taxon>
        <taxon>Chordata</taxon>
        <taxon>Craniata</taxon>
        <taxon>Vertebrata</taxon>
        <taxon>Euteleostomi</taxon>
        <taxon>Archelosauria</taxon>
        <taxon>Archosauria</taxon>
        <taxon>Dinosauria</taxon>
        <taxon>Saurischia</taxon>
        <taxon>Theropoda</taxon>
        <taxon>Coelurosauria</taxon>
        <taxon>Aves</taxon>
        <taxon>Neognathae</taxon>
        <taxon>Neoaves</taxon>
        <taxon>Columbimorphae</taxon>
        <taxon>Columbiformes</taxon>
        <taxon>Columbidae</taxon>
        <taxon>Patagioenas</taxon>
    </lineage>
</organism>
<evidence type="ECO:0000256" key="1">
    <source>
        <dbReference type="SAM" id="MobiDB-lite"/>
    </source>
</evidence>
<evidence type="ECO:0000313" key="3">
    <source>
        <dbReference type="Proteomes" id="UP000190648"/>
    </source>
</evidence>
<proteinExistence type="predicted"/>
<protein>
    <submittedName>
        <fullName evidence="2">Uncharacterized protein</fullName>
    </submittedName>
</protein>
<comment type="caution">
    <text evidence="2">The sequence shown here is derived from an EMBL/GenBank/DDBJ whole genome shotgun (WGS) entry which is preliminary data.</text>
</comment>
<feature type="region of interest" description="Disordered" evidence="1">
    <location>
        <begin position="26"/>
        <end position="72"/>
    </location>
</feature>
<reference evidence="2 3" key="1">
    <citation type="submission" date="2016-02" db="EMBL/GenBank/DDBJ databases">
        <title>Band-tailed pigeon sequencing and assembly.</title>
        <authorList>
            <person name="Soares A.E."/>
            <person name="Novak B.J."/>
            <person name="Rice E.S."/>
            <person name="O'Connell B."/>
            <person name="Chang D."/>
            <person name="Weber S."/>
            <person name="Shapiro B."/>
        </authorList>
    </citation>
    <scope>NUCLEOTIDE SEQUENCE [LARGE SCALE GENOMIC DNA]</scope>
    <source>
        <strain evidence="2">BTP2013</strain>
        <tissue evidence="2">Blood</tissue>
    </source>
</reference>